<accession>A0AAD7R9E4</accession>
<organism evidence="2 3">
    <name type="scientific">Aldrovandia affinis</name>
    <dbReference type="NCBI Taxonomy" id="143900"/>
    <lineage>
        <taxon>Eukaryota</taxon>
        <taxon>Metazoa</taxon>
        <taxon>Chordata</taxon>
        <taxon>Craniata</taxon>
        <taxon>Vertebrata</taxon>
        <taxon>Euteleostomi</taxon>
        <taxon>Actinopterygii</taxon>
        <taxon>Neopterygii</taxon>
        <taxon>Teleostei</taxon>
        <taxon>Notacanthiformes</taxon>
        <taxon>Halosauridae</taxon>
        <taxon>Aldrovandia</taxon>
    </lineage>
</organism>
<proteinExistence type="predicted"/>
<reference evidence="2" key="1">
    <citation type="journal article" date="2023" name="Science">
        <title>Genome structures resolve the early diversification of teleost fishes.</title>
        <authorList>
            <person name="Parey E."/>
            <person name="Louis A."/>
            <person name="Montfort J."/>
            <person name="Bouchez O."/>
            <person name="Roques C."/>
            <person name="Iampietro C."/>
            <person name="Lluch J."/>
            <person name="Castinel A."/>
            <person name="Donnadieu C."/>
            <person name="Desvignes T."/>
            <person name="Floi Bucao C."/>
            <person name="Jouanno E."/>
            <person name="Wen M."/>
            <person name="Mejri S."/>
            <person name="Dirks R."/>
            <person name="Jansen H."/>
            <person name="Henkel C."/>
            <person name="Chen W.J."/>
            <person name="Zahm M."/>
            <person name="Cabau C."/>
            <person name="Klopp C."/>
            <person name="Thompson A.W."/>
            <person name="Robinson-Rechavi M."/>
            <person name="Braasch I."/>
            <person name="Lecointre G."/>
            <person name="Bobe J."/>
            <person name="Postlethwait J.H."/>
            <person name="Berthelot C."/>
            <person name="Roest Crollius H."/>
            <person name="Guiguen Y."/>
        </authorList>
    </citation>
    <scope>NUCLEOTIDE SEQUENCE</scope>
    <source>
        <strain evidence="2">NC1722</strain>
    </source>
</reference>
<dbReference type="AlphaFoldDB" id="A0AAD7R9E4"/>
<evidence type="ECO:0000256" key="1">
    <source>
        <dbReference type="SAM" id="MobiDB-lite"/>
    </source>
</evidence>
<gene>
    <name evidence="2" type="ORF">AAFF_G00293420</name>
</gene>
<evidence type="ECO:0000313" key="2">
    <source>
        <dbReference type="EMBL" id="KAJ8372223.1"/>
    </source>
</evidence>
<dbReference type="Proteomes" id="UP001221898">
    <property type="component" value="Unassembled WGS sequence"/>
</dbReference>
<protein>
    <submittedName>
        <fullName evidence="2">Uncharacterized protein</fullName>
    </submittedName>
</protein>
<dbReference type="EMBL" id="JAINUG010000410">
    <property type="protein sequence ID" value="KAJ8372223.1"/>
    <property type="molecule type" value="Genomic_DNA"/>
</dbReference>
<comment type="caution">
    <text evidence="2">The sequence shown here is derived from an EMBL/GenBank/DDBJ whole genome shotgun (WGS) entry which is preliminary data.</text>
</comment>
<name>A0AAD7R9E4_9TELE</name>
<keyword evidence="3" id="KW-1185">Reference proteome</keyword>
<evidence type="ECO:0000313" key="3">
    <source>
        <dbReference type="Proteomes" id="UP001221898"/>
    </source>
</evidence>
<feature type="region of interest" description="Disordered" evidence="1">
    <location>
        <begin position="1"/>
        <end position="27"/>
    </location>
</feature>
<sequence>MPAKDDGQTPEPPPPPQKTGTDLQNSRAERCAGTLPPVPFHLTDPKHLFTCSTAHRLLRETHQGQKKQKVQEAL</sequence>